<evidence type="ECO:0000313" key="3">
    <source>
        <dbReference type="EMBL" id="OLL22368.1"/>
    </source>
</evidence>
<evidence type="ECO:0000313" key="4">
    <source>
        <dbReference type="Proteomes" id="UP000186594"/>
    </source>
</evidence>
<accession>A0A1U7LIB5</accession>
<dbReference type="Proteomes" id="UP000186594">
    <property type="component" value="Unassembled WGS sequence"/>
</dbReference>
<feature type="compositionally biased region" description="Basic and acidic residues" evidence="1">
    <location>
        <begin position="196"/>
        <end position="207"/>
    </location>
</feature>
<proteinExistence type="predicted"/>
<evidence type="ECO:0000256" key="2">
    <source>
        <dbReference type="SAM" id="SignalP"/>
    </source>
</evidence>
<gene>
    <name evidence="3" type="ORF">NEOLI_002414</name>
</gene>
<keyword evidence="2" id="KW-0732">Signal</keyword>
<dbReference type="EMBL" id="LXFE01003415">
    <property type="protein sequence ID" value="OLL22368.1"/>
    <property type="molecule type" value="Genomic_DNA"/>
</dbReference>
<feature type="compositionally biased region" description="Basic and acidic residues" evidence="1">
    <location>
        <begin position="214"/>
        <end position="224"/>
    </location>
</feature>
<dbReference type="AlphaFoldDB" id="A0A1U7LIB5"/>
<feature type="chain" id="PRO_5012504869" evidence="2">
    <location>
        <begin position="18"/>
        <end position="235"/>
    </location>
</feature>
<keyword evidence="4" id="KW-1185">Reference proteome</keyword>
<protein>
    <submittedName>
        <fullName evidence="3">Uncharacterized protein</fullName>
    </submittedName>
</protein>
<name>A0A1U7LIB5_NEOID</name>
<evidence type="ECO:0000256" key="1">
    <source>
        <dbReference type="SAM" id="MobiDB-lite"/>
    </source>
</evidence>
<reference evidence="3 4" key="1">
    <citation type="submission" date="2016-04" db="EMBL/GenBank/DDBJ databases">
        <title>Evolutionary innovation and constraint leading to complex multicellularity in the Ascomycota.</title>
        <authorList>
            <person name="Cisse O."/>
            <person name="Nguyen A."/>
            <person name="Hewitt D.A."/>
            <person name="Jedd G."/>
            <person name="Stajich J.E."/>
        </authorList>
    </citation>
    <scope>NUCLEOTIDE SEQUENCE [LARGE SCALE GENOMIC DNA]</scope>
    <source>
        <strain evidence="3 4">DAH-3</strain>
    </source>
</reference>
<feature type="region of interest" description="Disordered" evidence="1">
    <location>
        <begin position="169"/>
        <end position="235"/>
    </location>
</feature>
<feature type="signal peptide" evidence="2">
    <location>
        <begin position="1"/>
        <end position="17"/>
    </location>
</feature>
<comment type="caution">
    <text evidence="3">The sequence shown here is derived from an EMBL/GenBank/DDBJ whole genome shotgun (WGS) entry which is preliminary data.</text>
</comment>
<organism evidence="3 4">
    <name type="scientific">Neolecta irregularis (strain DAH-3)</name>
    <dbReference type="NCBI Taxonomy" id="1198029"/>
    <lineage>
        <taxon>Eukaryota</taxon>
        <taxon>Fungi</taxon>
        <taxon>Dikarya</taxon>
        <taxon>Ascomycota</taxon>
        <taxon>Taphrinomycotina</taxon>
        <taxon>Neolectales</taxon>
        <taxon>Neolectaceae</taxon>
        <taxon>Neolecta</taxon>
    </lineage>
</organism>
<sequence length="235" mass="24640">MLFNMIFLALVASFSMAIPVSPVKPTSVSSALSPSVTLTSQGGLPADINNPTDGTDTVKPHCPRKVGGLLFGIGQDQGQYLSLRDDKFPKCVALGSAKEGCIDSLDKETGTAKVTIKGENQVQRRDIQKAEQVSKACDIVLVAGEYVSCGDMFLFAVPTQVEKGAVPLGVSEVGKNGPKETEFSPGEGSQFTSDELGDKEVPADTKEPAAIPVESKETKLEPEAKGQAGLDPLDG</sequence>